<feature type="transmembrane region" description="Helical" evidence="1">
    <location>
        <begin position="112"/>
        <end position="130"/>
    </location>
</feature>
<feature type="transmembrane region" description="Helical" evidence="1">
    <location>
        <begin position="248"/>
        <end position="277"/>
    </location>
</feature>
<proteinExistence type="predicted"/>
<keyword evidence="1" id="KW-1133">Transmembrane helix</keyword>
<evidence type="ECO:0000256" key="1">
    <source>
        <dbReference type="SAM" id="Phobius"/>
    </source>
</evidence>
<name>C7R374_JONDD</name>
<dbReference type="eggNOG" id="ENOG502ZCKP">
    <property type="taxonomic scope" value="Bacteria"/>
</dbReference>
<accession>C7R374</accession>
<dbReference type="STRING" id="471856.Jden_2490"/>
<dbReference type="Gene3D" id="3.10.20.90">
    <property type="entry name" value="Phosphatidylinositol 3-kinase Catalytic Subunit, Chain A, domain 1"/>
    <property type="match status" value="1"/>
</dbReference>
<dbReference type="Proteomes" id="UP000000628">
    <property type="component" value="Chromosome"/>
</dbReference>
<keyword evidence="4" id="KW-1185">Reference proteome</keyword>
<gene>
    <name evidence="3" type="ordered locus">Jden_2490</name>
</gene>
<protein>
    <recommendedName>
        <fullName evidence="2">EccD-like transmembrane domain-containing protein</fullName>
    </recommendedName>
</protein>
<dbReference type="KEGG" id="jde:Jden_2490"/>
<reference evidence="3 4" key="1">
    <citation type="journal article" date="2009" name="Stand. Genomic Sci.">
        <title>Complete genome sequence of Jonesia denitrificans type strain (Prevot 55134).</title>
        <authorList>
            <person name="Pukall R."/>
            <person name="Gehrich-Schroter G."/>
            <person name="Lapidus A."/>
            <person name="Nolan M."/>
            <person name="Glavina Del Rio T."/>
            <person name="Lucas S."/>
            <person name="Chen F."/>
            <person name="Tice H."/>
            <person name="Pitluck S."/>
            <person name="Cheng J.F."/>
            <person name="Copeland A."/>
            <person name="Saunders E."/>
            <person name="Brettin T."/>
            <person name="Detter J.C."/>
            <person name="Bruce D."/>
            <person name="Goodwin L."/>
            <person name="Pati A."/>
            <person name="Ivanova N."/>
            <person name="Mavromatis K."/>
            <person name="Ovchinnikova G."/>
            <person name="Chen A."/>
            <person name="Palaniappan K."/>
            <person name="Land M."/>
            <person name="Hauser L."/>
            <person name="Chang Y.J."/>
            <person name="Jeffries C.D."/>
            <person name="Chain P."/>
            <person name="Goker M."/>
            <person name="Bristow J."/>
            <person name="Eisen J.A."/>
            <person name="Markowitz V."/>
            <person name="Hugenholtz P."/>
            <person name="Kyrpides N.C."/>
            <person name="Klenk H.P."/>
            <person name="Han C."/>
        </authorList>
    </citation>
    <scope>NUCLEOTIDE SEQUENCE [LARGE SCALE GENOMIC DNA]</scope>
    <source>
        <strain evidence="4">ATCC 14870 / DSM 20603 / BCRC 15368 / CIP 55.134 / JCM 11481 / NBRC 15587 / NCTC 10816 / Prevot 55134</strain>
    </source>
</reference>
<sequence>MTSSLRITVIGSTRRATVVVPASEPFAVLLPDIVDCLSEHIPPGQGCVLATQLGELVPLGVPCGQSGVPDGATVRLVSPTQAPVPPVVVDVTDVVAEAADESEHLWRAEHTSVAASLACAAIIVAVGWPLMSAGTVWPAVMITAGALAAAVGASVLADALPSAARLRPLLGVVGAGWAGVVGACGAVAAGWGVAAGVGLGLAVAVVAHGGLVSLRSQSTAPLSGMGVGGLWAVLVGALSVAGLPVVGVAAACAVACVVALGVAPTVALAAGGVTALDDAVMGGDHPDRGEVLAALDDAWWHMAWMVAPVGAAVAWSVWVMSASDNTWAWALAGVTVVAVALRARHVGSVVCVTALWVALVVAGVGAVVAAPWSLGVVVGVAVVALAAVIAVAVANPAPHARVVARRVGDAVESVALVALFPLALGVWGLYLVVMGVFAA</sequence>
<feature type="transmembrane region" description="Helical" evidence="1">
    <location>
        <begin position="376"/>
        <end position="394"/>
    </location>
</feature>
<dbReference type="InterPro" id="IPR044049">
    <property type="entry name" value="EccD_transm"/>
</dbReference>
<evidence type="ECO:0000259" key="2">
    <source>
        <dbReference type="Pfam" id="PF19053"/>
    </source>
</evidence>
<feature type="transmembrane region" description="Helical" evidence="1">
    <location>
        <begin position="414"/>
        <end position="438"/>
    </location>
</feature>
<feature type="transmembrane region" description="Helical" evidence="1">
    <location>
        <begin position="136"/>
        <end position="157"/>
    </location>
</feature>
<keyword evidence="1" id="KW-0472">Membrane</keyword>
<dbReference type="RefSeq" id="WP_015772733.1">
    <property type="nucleotide sequence ID" value="NC_013174.1"/>
</dbReference>
<dbReference type="HOGENOM" id="CLU_049879_0_0_11"/>
<evidence type="ECO:0000313" key="4">
    <source>
        <dbReference type="Proteomes" id="UP000000628"/>
    </source>
</evidence>
<evidence type="ECO:0000313" key="3">
    <source>
        <dbReference type="EMBL" id="ACV10122.1"/>
    </source>
</evidence>
<feature type="transmembrane region" description="Helical" evidence="1">
    <location>
        <begin position="169"/>
        <end position="188"/>
    </location>
</feature>
<dbReference type="AlphaFoldDB" id="C7R374"/>
<dbReference type="EMBL" id="CP001706">
    <property type="protein sequence ID" value="ACV10122.1"/>
    <property type="molecule type" value="Genomic_DNA"/>
</dbReference>
<feature type="domain" description="EccD-like transmembrane" evidence="2">
    <location>
        <begin position="115"/>
        <end position="435"/>
    </location>
</feature>
<organism evidence="3 4">
    <name type="scientific">Jonesia denitrificans (strain ATCC 14870 / DSM 20603 / BCRC 15368 / CIP 55.134 / JCM 11481 / NBRC 15587 / NCTC 10816 / Prevot 55134)</name>
    <name type="common">Listeria denitrificans</name>
    <dbReference type="NCBI Taxonomy" id="471856"/>
    <lineage>
        <taxon>Bacteria</taxon>
        <taxon>Bacillati</taxon>
        <taxon>Actinomycetota</taxon>
        <taxon>Actinomycetes</taxon>
        <taxon>Micrococcales</taxon>
        <taxon>Jonesiaceae</taxon>
        <taxon>Jonesia</taxon>
    </lineage>
</organism>
<keyword evidence="1" id="KW-0812">Transmembrane</keyword>
<feature type="transmembrane region" description="Helical" evidence="1">
    <location>
        <begin position="221"/>
        <end position="242"/>
    </location>
</feature>
<feature type="transmembrane region" description="Helical" evidence="1">
    <location>
        <begin position="298"/>
        <end position="320"/>
    </location>
</feature>
<feature type="transmembrane region" description="Helical" evidence="1">
    <location>
        <begin position="350"/>
        <end position="370"/>
    </location>
</feature>
<dbReference type="OrthoDB" id="3326149at2"/>
<dbReference type="Pfam" id="PF19053">
    <property type="entry name" value="EccD"/>
    <property type="match status" value="1"/>
</dbReference>